<dbReference type="Proteomes" id="UP000396835">
    <property type="component" value="Unassembled WGS sequence"/>
</dbReference>
<accession>A0A449I5F2</accession>
<dbReference type="InterPro" id="IPR013342">
    <property type="entry name" value="Mandelate_racemase_C"/>
</dbReference>
<dbReference type="GO" id="GO:0016855">
    <property type="term" value="F:racemase and epimerase activity, acting on amino acids and derivatives"/>
    <property type="evidence" value="ECO:0007669"/>
    <property type="project" value="UniProtKB-UniRule"/>
</dbReference>
<dbReference type="Pfam" id="PF02746">
    <property type="entry name" value="MR_MLE_N"/>
    <property type="match status" value="1"/>
</dbReference>
<comment type="cofactor">
    <cofactor evidence="6 7">
        <name>Mg(2+)</name>
        <dbReference type="ChEBI" id="CHEBI:18420"/>
    </cofactor>
    <text evidence="6 7">Binds 1 Mg(2+) ion per subunit.</text>
</comment>
<evidence type="ECO:0000256" key="4">
    <source>
        <dbReference type="ARBA" id="ARBA00023235"/>
    </source>
</evidence>
<dbReference type="PANTHER" id="PTHR48080">
    <property type="entry name" value="D-GALACTONATE DEHYDRATASE-RELATED"/>
    <property type="match status" value="1"/>
</dbReference>
<dbReference type="InterPro" id="IPR034593">
    <property type="entry name" value="DgoD-like"/>
</dbReference>
<feature type="binding site" evidence="6">
    <location>
        <position position="238"/>
    </location>
    <ligand>
        <name>Mg(2+)</name>
        <dbReference type="ChEBI" id="CHEBI:18420"/>
    </ligand>
</feature>
<comment type="similarity">
    <text evidence="1 7">Belongs to the mandelate racemase/muconate lactonizing enzyme family.</text>
</comment>
<reference evidence="9 10" key="1">
    <citation type="submission" date="2019-02" db="EMBL/GenBank/DDBJ databases">
        <authorList>
            <consortium name="Pathogen Informatics"/>
        </authorList>
    </citation>
    <scope>NUCLEOTIDE SEQUENCE [LARGE SCALE GENOMIC DNA]</scope>
    <source>
        <strain evidence="9 10">3012STDY7078512</strain>
    </source>
</reference>
<feature type="active site" description="Proton acceptor; specific for (S)-substrate epimerization" evidence="5">
    <location>
        <position position="312"/>
    </location>
</feature>
<evidence type="ECO:0000259" key="8">
    <source>
        <dbReference type="SMART" id="SM00922"/>
    </source>
</evidence>
<dbReference type="CDD" id="cd03319">
    <property type="entry name" value="L-Ala-DL-Glu_epimerase"/>
    <property type="match status" value="1"/>
</dbReference>
<evidence type="ECO:0000256" key="6">
    <source>
        <dbReference type="PIRSR" id="PIRSR634603-3"/>
    </source>
</evidence>
<feature type="active site" description="Proton acceptor; specific for (R)-substrate epimerization" evidence="5">
    <location>
        <position position="214"/>
    </location>
</feature>
<evidence type="ECO:0000313" key="9">
    <source>
        <dbReference type="EMBL" id="VFB14650.1"/>
    </source>
</evidence>
<evidence type="ECO:0000256" key="1">
    <source>
        <dbReference type="ARBA" id="ARBA00008031"/>
    </source>
</evidence>
<dbReference type="EMBL" id="CAACYH010000004">
    <property type="protein sequence ID" value="VFB14650.1"/>
    <property type="molecule type" value="Genomic_DNA"/>
</dbReference>
<feature type="binding site" evidence="6">
    <location>
        <position position="265"/>
    </location>
    <ligand>
        <name>Mg(2+)</name>
        <dbReference type="ChEBI" id="CHEBI:18420"/>
    </ligand>
</feature>
<dbReference type="InterPro" id="IPR036849">
    <property type="entry name" value="Enolase-like_C_sf"/>
</dbReference>
<dbReference type="InterPro" id="IPR029065">
    <property type="entry name" value="Enolase_C-like"/>
</dbReference>
<keyword evidence="4 7" id="KW-0413">Isomerase</keyword>
<dbReference type="InterPro" id="IPR034603">
    <property type="entry name" value="Dipeptide_epimerase"/>
</dbReference>
<dbReference type="SFLD" id="SFLDG00180">
    <property type="entry name" value="muconate_cycloisomerase"/>
    <property type="match status" value="1"/>
</dbReference>
<evidence type="ECO:0000256" key="5">
    <source>
        <dbReference type="PIRSR" id="PIRSR634603-1"/>
    </source>
</evidence>
<evidence type="ECO:0000313" key="10">
    <source>
        <dbReference type="Proteomes" id="UP000396835"/>
    </source>
</evidence>
<dbReference type="AlphaFoldDB" id="A0A449I5F2"/>
<dbReference type="Gene3D" id="3.30.390.10">
    <property type="entry name" value="Enolase-like, N-terminal domain"/>
    <property type="match status" value="1"/>
</dbReference>
<protein>
    <recommendedName>
        <fullName evidence="7">Dipeptide epimerase</fullName>
        <ecNumber evidence="7">5.1.1.-</ecNumber>
    </recommendedName>
</protein>
<dbReference type="InterPro" id="IPR013341">
    <property type="entry name" value="Mandelate_racemase_N_dom"/>
</dbReference>
<dbReference type="GO" id="GO:0000287">
    <property type="term" value="F:magnesium ion binding"/>
    <property type="evidence" value="ECO:0007669"/>
    <property type="project" value="UniProtKB-ARBA"/>
</dbReference>
<keyword evidence="2 6" id="KW-0479">Metal-binding</keyword>
<dbReference type="Pfam" id="PF13378">
    <property type="entry name" value="MR_MLE_C"/>
    <property type="match status" value="1"/>
</dbReference>
<dbReference type="SUPFAM" id="SSF51604">
    <property type="entry name" value="Enolase C-terminal domain-like"/>
    <property type="match status" value="1"/>
</dbReference>
<keyword evidence="3 6" id="KW-0460">Magnesium</keyword>
<dbReference type="InterPro" id="IPR029017">
    <property type="entry name" value="Enolase-like_N"/>
</dbReference>
<feature type="domain" description="Mandelate racemase/muconate lactonizing enzyme C-terminal" evidence="8">
    <location>
        <begin position="194"/>
        <end position="286"/>
    </location>
</feature>
<evidence type="ECO:0000256" key="2">
    <source>
        <dbReference type="ARBA" id="ARBA00022723"/>
    </source>
</evidence>
<dbReference type="SFLD" id="SFLDS00001">
    <property type="entry name" value="Enolase"/>
    <property type="match status" value="1"/>
</dbReference>
<dbReference type="SUPFAM" id="SSF54826">
    <property type="entry name" value="Enolase N-terminal domain-like"/>
    <property type="match status" value="1"/>
</dbReference>
<name>A0A449I5F2_9BACE</name>
<evidence type="ECO:0000256" key="3">
    <source>
        <dbReference type="ARBA" id="ARBA00022842"/>
    </source>
</evidence>
<dbReference type="SMART" id="SM00922">
    <property type="entry name" value="MR_MLE"/>
    <property type="match status" value="1"/>
</dbReference>
<organism evidence="9 10">
    <name type="scientific">Prevotella heparinolytica</name>
    <dbReference type="NCBI Taxonomy" id="28113"/>
    <lineage>
        <taxon>Bacteria</taxon>
        <taxon>Pseudomonadati</taxon>
        <taxon>Bacteroidota</taxon>
        <taxon>Bacteroidia</taxon>
        <taxon>Bacteroidales</taxon>
        <taxon>Bacteroidaceae</taxon>
        <taxon>Bacteroides</taxon>
    </lineage>
</organism>
<proteinExistence type="inferred from homology"/>
<dbReference type="PANTHER" id="PTHR48080:SF3">
    <property type="entry name" value="ENOLASE SUPERFAMILY MEMBER DDB_G0284701"/>
    <property type="match status" value="1"/>
</dbReference>
<feature type="binding site" evidence="6">
    <location>
        <position position="290"/>
    </location>
    <ligand>
        <name>Mg(2+)</name>
        <dbReference type="ChEBI" id="CHEBI:18420"/>
    </ligand>
</feature>
<evidence type="ECO:0000256" key="7">
    <source>
        <dbReference type="RuleBase" id="RU366006"/>
    </source>
</evidence>
<dbReference type="Gene3D" id="3.20.20.120">
    <property type="entry name" value="Enolase-like C-terminal domain"/>
    <property type="match status" value="1"/>
</dbReference>
<sequence length="397" mass="44228">MENFFPIMSTRREFLKTAAFATLGSGLAINNLFAGGNDQPSLFNVNSRMGVTPKMKLRFFPYELKLRHVFTVATYSRTTTPDIQVEIEYDGIIGYGEASMPPYLQHELGTVDSVMAFLKKVQDVIGRFADPFQLEDILAYIDTLSPGDSAAKTAVDIALHDLVGKLLQAPWYRIWGLDKEKAPSTTFTIGIDTADVVRAKTKECAERFNILKVKLGRDNDKEMIETIRSVTDLPIAIDANQGWKDKRYALDMIHWLKEKGIVMIEQPMPKEQLDDIAWVTEQSPLPVFADESIQRLKDVARLKGVFTGINIKLMKCTGMREAWKMVTLARALDMKVMVGCMTETSCAISAAAQFSPAVDFADLDGSLLIANDRFKGMEVVKGKITLLDLPGIGVVKL</sequence>
<dbReference type="EC" id="5.1.1.-" evidence="7"/>
<gene>
    <name evidence="9" type="ORF">NCTC7812_02211</name>
</gene>